<dbReference type="RefSeq" id="WP_354661155.1">
    <property type="nucleotide sequence ID" value="NZ_JBEXAC010000002.1"/>
</dbReference>
<sequence length="493" mass="56409">MKTWYRIGLLLCLLISMDGCKKFLEVKPLDTLSGNDFWKNKVDADKAVIGAYNKLLSKFTNSTLYNNADFRAGNWNWFGKDNLRALGLNLMTSGWLGSSDNTADGKSWATFYQAIAAANLCIDRIPKIEQSDFTTAEKNTLVAEAKFIRSFIYFFMVRMYGDVPLQFDAYDISIRPRVKMEEVLKTCLEDMASCKDDLPVSYSDPANRAVRATQGAALTLMAHMNMWLAGFDKANVNKYWQNAADLSKEVMDLHAYELVPYTKESFQNIFKGRSEEGIFELSLDINYGVEFHSLICQWTLHKPIINSALDNGASSEITPMIKHLNRMYPPGEPDNRFTLWFDDPYSQNNGKSAMFLKFSSVSNPDTRDYDANFILFRYADLILLRAEALANLKQDGEAITLLNMIRKRAGARLYTGNTGKPLQDAIFLEREKELMGEGHIWYDLVRTGRVMDKEACENYLTTEQMAKRAWTWPIYDDAVKNNPLITQNDYWVK</sequence>
<dbReference type="CDD" id="cd08977">
    <property type="entry name" value="SusD"/>
    <property type="match status" value="1"/>
</dbReference>
<evidence type="ECO:0000256" key="5">
    <source>
        <dbReference type="ARBA" id="ARBA00023237"/>
    </source>
</evidence>
<evidence type="ECO:0000256" key="3">
    <source>
        <dbReference type="ARBA" id="ARBA00022729"/>
    </source>
</evidence>
<evidence type="ECO:0000256" key="4">
    <source>
        <dbReference type="ARBA" id="ARBA00023136"/>
    </source>
</evidence>
<keyword evidence="3" id="KW-0732">Signal</keyword>
<evidence type="ECO:0000313" key="8">
    <source>
        <dbReference type="EMBL" id="MET6998511.1"/>
    </source>
</evidence>
<dbReference type="SUPFAM" id="SSF48452">
    <property type="entry name" value="TPR-like"/>
    <property type="match status" value="1"/>
</dbReference>
<name>A0ABV2T674_9BACT</name>
<evidence type="ECO:0000256" key="1">
    <source>
        <dbReference type="ARBA" id="ARBA00004442"/>
    </source>
</evidence>
<dbReference type="EMBL" id="JBEXAC010000002">
    <property type="protein sequence ID" value="MET6998511.1"/>
    <property type="molecule type" value="Genomic_DNA"/>
</dbReference>
<dbReference type="InterPro" id="IPR012944">
    <property type="entry name" value="SusD_RagB_dom"/>
</dbReference>
<protein>
    <submittedName>
        <fullName evidence="8">RagB/SusD family nutrient uptake outer membrane protein</fullName>
    </submittedName>
</protein>
<dbReference type="Pfam" id="PF07980">
    <property type="entry name" value="SusD_RagB"/>
    <property type="match status" value="1"/>
</dbReference>
<dbReference type="Gene3D" id="1.25.40.390">
    <property type="match status" value="1"/>
</dbReference>
<gene>
    <name evidence="8" type="ORF">ABR189_14095</name>
</gene>
<comment type="similarity">
    <text evidence="2">Belongs to the SusD family.</text>
</comment>
<feature type="domain" description="RagB/SusD" evidence="6">
    <location>
        <begin position="353"/>
        <end position="491"/>
    </location>
</feature>
<keyword evidence="9" id="KW-1185">Reference proteome</keyword>
<comment type="subcellular location">
    <subcellularLocation>
        <location evidence="1">Cell outer membrane</location>
    </subcellularLocation>
</comment>
<dbReference type="Pfam" id="PF14322">
    <property type="entry name" value="SusD-like_3"/>
    <property type="match status" value="1"/>
</dbReference>
<accession>A0ABV2T674</accession>
<proteinExistence type="inferred from homology"/>
<dbReference type="InterPro" id="IPR033985">
    <property type="entry name" value="SusD-like_N"/>
</dbReference>
<comment type="caution">
    <text evidence="8">The sequence shown here is derived from an EMBL/GenBank/DDBJ whole genome shotgun (WGS) entry which is preliminary data.</text>
</comment>
<organism evidence="8 9">
    <name type="scientific">Chitinophaga defluvii</name>
    <dbReference type="NCBI Taxonomy" id="3163343"/>
    <lineage>
        <taxon>Bacteria</taxon>
        <taxon>Pseudomonadati</taxon>
        <taxon>Bacteroidota</taxon>
        <taxon>Chitinophagia</taxon>
        <taxon>Chitinophagales</taxon>
        <taxon>Chitinophagaceae</taxon>
        <taxon>Chitinophaga</taxon>
    </lineage>
</organism>
<feature type="domain" description="SusD-like N-terminal" evidence="7">
    <location>
        <begin position="23"/>
        <end position="223"/>
    </location>
</feature>
<keyword evidence="4" id="KW-0472">Membrane</keyword>
<evidence type="ECO:0000313" key="9">
    <source>
        <dbReference type="Proteomes" id="UP001549749"/>
    </source>
</evidence>
<keyword evidence="5" id="KW-0998">Cell outer membrane</keyword>
<evidence type="ECO:0000256" key="2">
    <source>
        <dbReference type="ARBA" id="ARBA00006275"/>
    </source>
</evidence>
<evidence type="ECO:0000259" key="6">
    <source>
        <dbReference type="Pfam" id="PF07980"/>
    </source>
</evidence>
<reference evidence="8 9" key="1">
    <citation type="submission" date="2024-06" db="EMBL/GenBank/DDBJ databases">
        <title>Chitinophaga defluvii sp. nov., isolated from municipal sewage.</title>
        <authorList>
            <person name="Zhang L."/>
        </authorList>
    </citation>
    <scope>NUCLEOTIDE SEQUENCE [LARGE SCALE GENOMIC DNA]</scope>
    <source>
        <strain evidence="8 9">H8</strain>
    </source>
</reference>
<dbReference type="Proteomes" id="UP001549749">
    <property type="component" value="Unassembled WGS sequence"/>
</dbReference>
<dbReference type="InterPro" id="IPR011990">
    <property type="entry name" value="TPR-like_helical_dom_sf"/>
</dbReference>
<evidence type="ECO:0000259" key="7">
    <source>
        <dbReference type="Pfam" id="PF14322"/>
    </source>
</evidence>